<dbReference type="InterPro" id="IPR010390">
    <property type="entry name" value="ABC-2_transporter-like"/>
</dbReference>
<feature type="transmembrane region" description="Helical" evidence="1">
    <location>
        <begin position="116"/>
        <end position="137"/>
    </location>
</feature>
<keyword evidence="1" id="KW-0812">Transmembrane</keyword>
<accession>A0A0C1NBN9</accession>
<evidence type="ECO:0000313" key="3">
    <source>
        <dbReference type="EMBL" id="KIE10051.1"/>
    </source>
</evidence>
<dbReference type="PANTHER" id="PTHR36832:SF1">
    <property type="entry name" value="SLR1174 PROTEIN"/>
    <property type="match status" value="1"/>
</dbReference>
<dbReference type="PANTHER" id="PTHR36832">
    <property type="entry name" value="SLR1174 PROTEIN-RELATED"/>
    <property type="match status" value="1"/>
</dbReference>
<keyword evidence="1" id="KW-0472">Membrane</keyword>
<protein>
    <submittedName>
        <fullName evidence="2">ABC transporter permease</fullName>
    </submittedName>
</protein>
<dbReference type="AlphaFoldDB" id="A0A0C1NBN9"/>
<feature type="transmembrane region" description="Helical" evidence="1">
    <location>
        <begin position="178"/>
        <end position="199"/>
    </location>
</feature>
<organism evidence="3">
    <name type="scientific">Tolypothrix bouteillei VB521301</name>
    <dbReference type="NCBI Taxonomy" id="1479485"/>
    <lineage>
        <taxon>Bacteria</taxon>
        <taxon>Bacillati</taxon>
        <taxon>Cyanobacteriota</taxon>
        <taxon>Cyanophyceae</taxon>
        <taxon>Nostocales</taxon>
        <taxon>Tolypothrichaceae</taxon>
        <taxon>Tolypothrix</taxon>
    </lineage>
</organism>
<comment type="caution">
    <text evidence="3">The sequence shown here is derived from an EMBL/GenBank/DDBJ whole genome shotgun (WGS) entry which is preliminary data.</text>
</comment>
<dbReference type="OrthoDB" id="9783401at2"/>
<reference evidence="2" key="2">
    <citation type="submission" date="2019-11" db="EMBL/GenBank/DDBJ databases">
        <title>Improved Assembly of Tolypothrix boutellei genome.</title>
        <authorList>
            <person name="Sarangi A.N."/>
            <person name="Mukherjee M."/>
            <person name="Ghosh S."/>
            <person name="Singh D."/>
            <person name="Das A."/>
            <person name="Kant S."/>
            <person name="Prusty A."/>
            <person name="Tripathy S."/>
        </authorList>
    </citation>
    <scope>NUCLEOTIDE SEQUENCE</scope>
    <source>
        <strain evidence="2">VB521301</strain>
    </source>
</reference>
<proteinExistence type="predicted"/>
<dbReference type="Pfam" id="PF06182">
    <property type="entry name" value="ABC2_membrane_6"/>
    <property type="match status" value="1"/>
</dbReference>
<name>A0A0C1NBN9_9CYAN</name>
<reference evidence="3" key="1">
    <citation type="journal article" date="2015" name="Genome Announc.">
        <title>Draft Genome Sequence of Tolypothrix boutellei Strain VB521301.</title>
        <authorList>
            <person name="Chandrababunaidu M.M."/>
            <person name="Singh D."/>
            <person name="Sen D."/>
            <person name="Bhan S."/>
            <person name="Das S."/>
            <person name="Gupta A."/>
            <person name="Adhikary S.P."/>
            <person name="Tripathy S."/>
        </authorList>
    </citation>
    <scope>NUCLEOTIDE SEQUENCE</scope>
    <source>
        <strain evidence="3">VB521301</strain>
    </source>
</reference>
<dbReference type="EMBL" id="JHEG02000048">
    <property type="protein sequence ID" value="KIE10051.1"/>
    <property type="molecule type" value="Genomic_DNA"/>
</dbReference>
<feature type="transmembrane region" description="Helical" evidence="1">
    <location>
        <begin position="144"/>
        <end position="172"/>
    </location>
</feature>
<dbReference type="EMBL" id="JHEG04000001">
    <property type="protein sequence ID" value="KAF3885959.1"/>
    <property type="molecule type" value="Genomic_DNA"/>
</dbReference>
<keyword evidence="1" id="KW-1133">Transmembrane helix</keyword>
<evidence type="ECO:0000313" key="2">
    <source>
        <dbReference type="EMBL" id="KAF3885959.1"/>
    </source>
</evidence>
<gene>
    <name evidence="3" type="ORF">DA73_0215425</name>
    <name evidence="2" type="ORF">DA73_0400011120</name>
</gene>
<feature type="transmembrane region" description="Helical" evidence="1">
    <location>
        <begin position="236"/>
        <end position="256"/>
    </location>
</feature>
<sequence>MNSLNKYIWIGLTAARSNLAYIGEVASRGLFLFVILYIFLQLWRVTYTETNAEQLGGLTLSQMIWYLGITESIVLSNPPIAQEVDHDVRTGALAIQLIRPVSYPLYRLWTTLGERIVRFSLNMAVTVGLVLLFVGFIPISLTGLFLFLLALPLAFVLDFLGTFSVGLAAFWLENTSGLMLIYSRIMMILGGMLLPLDLLPEQWQPLLKALPFASILYGPARLFVNPDLTFASELLLKQGIAIGVLGLLVTCVYRTAVKRIHANGG</sequence>
<dbReference type="RefSeq" id="WP_038072531.1">
    <property type="nucleotide sequence ID" value="NZ_JHEG04000001.1"/>
</dbReference>
<dbReference type="Proteomes" id="UP000029738">
    <property type="component" value="Unassembled WGS sequence"/>
</dbReference>
<dbReference type="STRING" id="1479485.DA73_0215425"/>
<keyword evidence="4" id="KW-1185">Reference proteome</keyword>
<feature type="transmembrane region" description="Helical" evidence="1">
    <location>
        <begin position="21"/>
        <end position="40"/>
    </location>
</feature>
<evidence type="ECO:0000256" key="1">
    <source>
        <dbReference type="SAM" id="Phobius"/>
    </source>
</evidence>
<evidence type="ECO:0000313" key="4">
    <source>
        <dbReference type="Proteomes" id="UP000029738"/>
    </source>
</evidence>